<protein>
    <submittedName>
        <fullName evidence="1">Uncharacterized protein</fullName>
    </submittedName>
</protein>
<dbReference type="Gene3D" id="2.60.40.10">
    <property type="entry name" value="Immunoglobulins"/>
    <property type="match status" value="1"/>
</dbReference>
<sequence>MKKTFLLFLLFSLALGSCDDGKKKEDDATPLLIQLLGLYQSQVAQQCPANISLVSASLNGQVGTAINSSRIYYTAPGLTNDSTITANKNCKFSNFTATSALPAGLTFSARSDSFSGSIVGTPTAQGALTVNYAVTITPNNSTPYTITGATTVNIFAAGSLTCSNVGAGGGCANPSAPFSCTNSTFCYNTLSSCKAASECGY</sequence>
<comment type="caution">
    <text evidence="1">The sequence shown here is derived from an EMBL/GenBank/DDBJ whole genome shotgun (WGS) entry which is preliminary data.</text>
</comment>
<dbReference type="PROSITE" id="PS51257">
    <property type="entry name" value="PROKAR_LIPOPROTEIN"/>
    <property type="match status" value="1"/>
</dbReference>
<evidence type="ECO:0000313" key="1">
    <source>
        <dbReference type="EMBL" id="RHX87050.1"/>
    </source>
</evidence>
<name>A0A396Z1L4_9LEPT</name>
<dbReference type="Proteomes" id="UP000265798">
    <property type="component" value="Unassembled WGS sequence"/>
</dbReference>
<reference evidence="2" key="1">
    <citation type="submission" date="2018-05" db="EMBL/GenBank/DDBJ databases">
        <title>Leptospira yasudae sp. nov. and Leptospira stimsonii sp. nov., two pathogenic species of the genus Leptospira isolated from environmental sources.</title>
        <authorList>
            <person name="Casanovas-Massana A."/>
            <person name="Hamond C."/>
            <person name="Santos L.A."/>
            <person name="Hacker K.P."/>
            <person name="Balassiano I."/>
            <person name="Medeiros M.A."/>
            <person name="Reis M.G."/>
            <person name="Ko A.I."/>
            <person name="Wunder E.A."/>
        </authorList>
    </citation>
    <scope>NUCLEOTIDE SEQUENCE [LARGE SCALE GENOMIC DNA]</scope>
    <source>
        <strain evidence="2">Yale</strain>
    </source>
</reference>
<proteinExistence type="predicted"/>
<gene>
    <name evidence="1" type="ORF">DLM75_18930</name>
</gene>
<dbReference type="OrthoDB" id="346150at2"/>
<dbReference type="AlphaFoldDB" id="A0A396Z1L4"/>
<organism evidence="1 2">
    <name type="scientific">Leptospira stimsonii</name>
    <dbReference type="NCBI Taxonomy" id="2202203"/>
    <lineage>
        <taxon>Bacteria</taxon>
        <taxon>Pseudomonadati</taxon>
        <taxon>Spirochaetota</taxon>
        <taxon>Spirochaetia</taxon>
        <taxon>Leptospirales</taxon>
        <taxon>Leptospiraceae</taxon>
        <taxon>Leptospira</taxon>
    </lineage>
</organism>
<accession>A0A396Z1L4</accession>
<evidence type="ECO:0000313" key="2">
    <source>
        <dbReference type="Proteomes" id="UP000265798"/>
    </source>
</evidence>
<dbReference type="EMBL" id="QHCT01000006">
    <property type="protein sequence ID" value="RHX87050.1"/>
    <property type="molecule type" value="Genomic_DNA"/>
</dbReference>
<dbReference type="RefSeq" id="WP_118970064.1">
    <property type="nucleotide sequence ID" value="NZ_QHCT01000006.1"/>
</dbReference>
<dbReference type="InterPro" id="IPR013783">
    <property type="entry name" value="Ig-like_fold"/>
</dbReference>